<dbReference type="OrthoDB" id="10377907at2759"/>
<organism evidence="1 2">
    <name type="scientific">Meloidogyne graminicola</name>
    <dbReference type="NCBI Taxonomy" id="189291"/>
    <lineage>
        <taxon>Eukaryota</taxon>
        <taxon>Metazoa</taxon>
        <taxon>Ecdysozoa</taxon>
        <taxon>Nematoda</taxon>
        <taxon>Chromadorea</taxon>
        <taxon>Rhabditida</taxon>
        <taxon>Tylenchina</taxon>
        <taxon>Tylenchomorpha</taxon>
        <taxon>Tylenchoidea</taxon>
        <taxon>Meloidogynidae</taxon>
        <taxon>Meloidogyninae</taxon>
        <taxon>Meloidogyne</taxon>
    </lineage>
</organism>
<name>A0A8S9ZPT7_9BILA</name>
<protein>
    <submittedName>
        <fullName evidence="1">Uncharacterized protein</fullName>
    </submittedName>
</protein>
<comment type="caution">
    <text evidence="1">The sequence shown here is derived from an EMBL/GenBank/DDBJ whole genome shotgun (WGS) entry which is preliminary data.</text>
</comment>
<proteinExistence type="predicted"/>
<evidence type="ECO:0000313" key="2">
    <source>
        <dbReference type="Proteomes" id="UP000605970"/>
    </source>
</evidence>
<gene>
    <name evidence="1" type="ORF">Mgra_00005327</name>
</gene>
<dbReference type="Proteomes" id="UP000605970">
    <property type="component" value="Unassembled WGS sequence"/>
</dbReference>
<evidence type="ECO:0000313" key="1">
    <source>
        <dbReference type="EMBL" id="KAF7635212.1"/>
    </source>
</evidence>
<reference evidence="1" key="1">
    <citation type="journal article" date="2020" name="Ecol. Evol.">
        <title>Genome structure and content of the rice root-knot nematode (Meloidogyne graminicola).</title>
        <authorList>
            <person name="Phan N.T."/>
            <person name="Danchin E.G.J."/>
            <person name="Klopp C."/>
            <person name="Perfus-Barbeoch L."/>
            <person name="Kozlowski D.K."/>
            <person name="Koutsovoulos G.D."/>
            <person name="Lopez-Roques C."/>
            <person name="Bouchez O."/>
            <person name="Zahm M."/>
            <person name="Besnard G."/>
            <person name="Bellafiore S."/>
        </authorList>
    </citation>
    <scope>NUCLEOTIDE SEQUENCE</scope>
    <source>
        <strain evidence="1">VN-18</strain>
    </source>
</reference>
<dbReference type="AlphaFoldDB" id="A0A8S9ZPT7"/>
<sequence length="271" mass="31121">GLNKVNEDKGHAKFRQEIENKYKGKSGYVCVPYNGESKMYCNCVIKGKIPENFNMPNPDMECSENFFKIAMSSYFNDMNPKNVLKDNKHKKILILLDACATCKDGGIITGLRITHYEEGAGIFSKCSEEKEYEDFNVSNLKIQIPPTNEVNTNTASFTIPAILTHRICDSIFFVTNPEDKYIELKLHIEYNCQGKGKTSKIINLPSIDVNDFNNRVAEMRGLWINLDDGNIKQYVRKNLDYSIEDKIATKWTNPRLDCWTKNEICKENELN</sequence>
<accession>A0A8S9ZPT7</accession>
<keyword evidence="2" id="KW-1185">Reference proteome</keyword>
<dbReference type="EMBL" id="JABEBT010000045">
    <property type="protein sequence ID" value="KAF7635212.1"/>
    <property type="molecule type" value="Genomic_DNA"/>
</dbReference>
<feature type="non-terminal residue" evidence="1">
    <location>
        <position position="271"/>
    </location>
</feature>